<dbReference type="PRINTS" id="PR00385">
    <property type="entry name" value="P450"/>
</dbReference>
<keyword evidence="7" id="KW-0503">Monooxygenase</keyword>
<reference evidence="10" key="1">
    <citation type="submission" date="2011-04" db="EMBL/GenBank/DDBJ databases">
        <title>Evolution of plant cell wall degrading machinery underlies the functional diversity of forest fungi.</title>
        <authorList>
            <consortium name="US DOE Joint Genome Institute (JGI-PGF)"/>
            <person name="Eastwood D.C."/>
            <person name="Floudas D."/>
            <person name="Binder M."/>
            <person name="Majcherczyk A."/>
            <person name="Schneider P."/>
            <person name="Aerts A."/>
            <person name="Asiegbu F.O."/>
            <person name="Baker S.E."/>
            <person name="Barry K."/>
            <person name="Bendiksby M."/>
            <person name="Blumentritt M."/>
            <person name="Coutinho P.M."/>
            <person name="Cullen D."/>
            <person name="Cullen D."/>
            <person name="Gathman A."/>
            <person name="Goodell B."/>
            <person name="Henrissat B."/>
            <person name="Ihrmark K."/>
            <person name="Kauserud H."/>
            <person name="Kohler A."/>
            <person name="LaButti K."/>
            <person name="Lapidus A."/>
            <person name="Lavin J.L."/>
            <person name="Lee Y.-H."/>
            <person name="Lindquist E."/>
            <person name="Lilly W."/>
            <person name="Lucas S."/>
            <person name="Morin E."/>
            <person name="Murat C."/>
            <person name="Oguiza J.A."/>
            <person name="Park J."/>
            <person name="Pisabarro A.G."/>
            <person name="Riley R."/>
            <person name="Rosling A."/>
            <person name="Salamov A."/>
            <person name="Schmidt O."/>
            <person name="Schmutz J."/>
            <person name="Skrede I."/>
            <person name="Stenlid J."/>
            <person name="Wiebenga A."/>
            <person name="Xie X."/>
            <person name="Kues U."/>
            <person name="Hibbett D.S."/>
            <person name="Hoffmeister D."/>
            <person name="Hogberg N."/>
            <person name="Martin F."/>
            <person name="Grigoriev I.V."/>
            <person name="Watkinson S.C."/>
        </authorList>
    </citation>
    <scope>NUCLEOTIDE SEQUENCE</scope>
    <source>
        <strain evidence="10">S7.9</strain>
    </source>
</reference>
<gene>
    <name evidence="10" type="ORF">SERLADRAFT_349023</name>
</gene>
<protein>
    <recommendedName>
        <fullName evidence="11">Cytochrome P450</fullName>
    </recommendedName>
</protein>
<dbReference type="SUPFAM" id="SSF48264">
    <property type="entry name" value="Cytochrome P450"/>
    <property type="match status" value="1"/>
</dbReference>
<dbReference type="EMBL" id="GL945434">
    <property type="protein sequence ID" value="EGO24710.1"/>
    <property type="molecule type" value="Genomic_DNA"/>
</dbReference>
<proteinExistence type="inferred from homology"/>
<keyword evidence="6 8" id="KW-0408">Iron</keyword>
<keyword evidence="4 8" id="KW-0479">Metal-binding</keyword>
<dbReference type="InterPro" id="IPR050121">
    <property type="entry name" value="Cytochrome_P450_monoxygenase"/>
</dbReference>
<evidence type="ECO:0000256" key="5">
    <source>
        <dbReference type="ARBA" id="ARBA00023002"/>
    </source>
</evidence>
<comment type="cofactor">
    <cofactor evidence="1 8">
        <name>heme</name>
        <dbReference type="ChEBI" id="CHEBI:30413"/>
    </cofactor>
</comment>
<name>F8NXN8_SERL9</name>
<evidence type="ECO:0000256" key="7">
    <source>
        <dbReference type="ARBA" id="ARBA00023033"/>
    </source>
</evidence>
<feature type="transmembrane region" description="Helical" evidence="9">
    <location>
        <begin position="12"/>
        <end position="30"/>
    </location>
</feature>
<dbReference type="RefSeq" id="XP_007318729.1">
    <property type="nucleotide sequence ID" value="XM_007318667.1"/>
</dbReference>
<dbReference type="PANTHER" id="PTHR24305">
    <property type="entry name" value="CYTOCHROME P450"/>
    <property type="match status" value="1"/>
</dbReference>
<comment type="pathway">
    <text evidence="2">Secondary metabolite biosynthesis.</text>
</comment>
<dbReference type="OrthoDB" id="6692864at2759"/>
<evidence type="ECO:0000256" key="9">
    <source>
        <dbReference type="SAM" id="Phobius"/>
    </source>
</evidence>
<evidence type="ECO:0000256" key="6">
    <source>
        <dbReference type="ARBA" id="ARBA00023004"/>
    </source>
</evidence>
<evidence type="ECO:0000256" key="2">
    <source>
        <dbReference type="ARBA" id="ARBA00005179"/>
    </source>
</evidence>
<dbReference type="AlphaFoldDB" id="F8NXN8"/>
<dbReference type="CDD" id="cd11061">
    <property type="entry name" value="CYP67-like"/>
    <property type="match status" value="1"/>
</dbReference>
<dbReference type="Gene3D" id="1.10.630.10">
    <property type="entry name" value="Cytochrome P450"/>
    <property type="match status" value="1"/>
</dbReference>
<dbReference type="GO" id="GO:0016705">
    <property type="term" value="F:oxidoreductase activity, acting on paired donors, with incorporation or reduction of molecular oxygen"/>
    <property type="evidence" value="ECO:0007669"/>
    <property type="project" value="InterPro"/>
</dbReference>
<evidence type="ECO:0000256" key="8">
    <source>
        <dbReference type="PIRSR" id="PIRSR602401-1"/>
    </source>
</evidence>
<dbReference type="InterPro" id="IPR036396">
    <property type="entry name" value="Cyt_P450_sf"/>
</dbReference>
<organism>
    <name type="scientific">Serpula lacrymans var. lacrymans (strain S7.9)</name>
    <name type="common">Dry rot fungus</name>
    <dbReference type="NCBI Taxonomy" id="578457"/>
    <lineage>
        <taxon>Eukaryota</taxon>
        <taxon>Fungi</taxon>
        <taxon>Dikarya</taxon>
        <taxon>Basidiomycota</taxon>
        <taxon>Agaricomycotina</taxon>
        <taxon>Agaricomycetes</taxon>
        <taxon>Agaricomycetidae</taxon>
        <taxon>Boletales</taxon>
        <taxon>Coniophorineae</taxon>
        <taxon>Serpulaceae</taxon>
        <taxon>Serpula</taxon>
    </lineage>
</organism>
<evidence type="ECO:0008006" key="11">
    <source>
        <dbReference type="Google" id="ProtNLM"/>
    </source>
</evidence>
<keyword evidence="8" id="KW-0349">Heme</keyword>
<comment type="similarity">
    <text evidence="3">Belongs to the cytochrome P450 family.</text>
</comment>
<feature type="transmembrane region" description="Helical" evidence="9">
    <location>
        <begin position="42"/>
        <end position="61"/>
    </location>
</feature>
<keyword evidence="9" id="KW-1133">Transmembrane helix</keyword>
<dbReference type="GeneID" id="18809196"/>
<dbReference type="Proteomes" id="UP000008064">
    <property type="component" value="Unassembled WGS sequence"/>
</dbReference>
<keyword evidence="5" id="KW-0560">Oxidoreductase</keyword>
<evidence type="ECO:0000313" key="10">
    <source>
        <dbReference type="EMBL" id="EGO24710.1"/>
    </source>
</evidence>
<evidence type="ECO:0000256" key="3">
    <source>
        <dbReference type="ARBA" id="ARBA00010617"/>
    </source>
</evidence>
<evidence type="ECO:0000256" key="4">
    <source>
        <dbReference type="ARBA" id="ARBA00022723"/>
    </source>
</evidence>
<dbReference type="InterPro" id="IPR001128">
    <property type="entry name" value="Cyt_P450"/>
</dbReference>
<evidence type="ECO:0000256" key="1">
    <source>
        <dbReference type="ARBA" id="ARBA00001971"/>
    </source>
</evidence>
<dbReference type="PANTHER" id="PTHR24305:SF187">
    <property type="entry name" value="P450, PUTATIVE (EUROFUNG)-RELATED"/>
    <property type="match status" value="1"/>
</dbReference>
<accession>F8NXN8</accession>
<dbReference type="GO" id="GO:0004497">
    <property type="term" value="F:monooxygenase activity"/>
    <property type="evidence" value="ECO:0007669"/>
    <property type="project" value="UniProtKB-KW"/>
</dbReference>
<dbReference type="InterPro" id="IPR002401">
    <property type="entry name" value="Cyt_P450_E_grp-I"/>
</dbReference>
<dbReference type="Pfam" id="PF00067">
    <property type="entry name" value="p450"/>
    <property type="match status" value="1"/>
</dbReference>
<dbReference type="KEGG" id="sla:SERLADRAFT_349023"/>
<keyword evidence="9" id="KW-0472">Membrane</keyword>
<dbReference type="GO" id="GO:0005506">
    <property type="term" value="F:iron ion binding"/>
    <property type="evidence" value="ECO:0007669"/>
    <property type="project" value="InterPro"/>
</dbReference>
<dbReference type="HOGENOM" id="CLU_001570_14_10_1"/>
<dbReference type="GO" id="GO:0020037">
    <property type="term" value="F:heme binding"/>
    <property type="evidence" value="ECO:0007669"/>
    <property type="project" value="InterPro"/>
</dbReference>
<sequence length="541" mass="61042">HLVFNRFEPKSPLSHAALIGLVPALLTLLLQPHFSSILQANLITFAAYYTTLLISICSYRLSPFHPLAKYPGPVLCKLTKFWLAYHGQTGKQYLYYKKLHEKYGSIVRIGPNELSITEASAVAPLMGPIGMNKGPAWEGRTSELKVKPLITIIDTHEHARRRRPWNRAFNTSSLKGYEEIISKRTLQLVNVLSQEKSGAVDLCQWICYFTYDFMSDMAFGGGPEMMENGDKTGQWHLLESGQVTALFLGHVPWLARYYMALPGVGKDLKKFRANAIQRAAKRRTQGSHLKDLFHYLNDEEGIESIPPTIPEVTSDGGLAILAGSDTTASALSHICYFLMCHPAAFRRLRAEIDRYIPADQDVTMSFQDHPQMSYLNAVINEALRLFPPLLSGSQRTPQPKTGGKAFGSFVLPEGNNAFIHFYSIQRDPRYFSPMPDTFWPERWLSAKEREELDISEPGAFRSPEKVVHNTDAFLPFSFGPAMCVGKNLAYQELRMVLCVMVRELDFRFADGYNPKDWEDSLQDFLVTLKGALPAVVTARKH</sequence>
<keyword evidence="9" id="KW-0812">Transmembrane</keyword>
<feature type="non-terminal residue" evidence="10">
    <location>
        <position position="1"/>
    </location>
</feature>
<feature type="binding site" description="axial binding residue" evidence="8">
    <location>
        <position position="483"/>
    </location>
    <ligand>
        <name>heme</name>
        <dbReference type="ChEBI" id="CHEBI:30413"/>
    </ligand>
    <ligandPart>
        <name>Fe</name>
        <dbReference type="ChEBI" id="CHEBI:18248"/>
    </ligandPart>
</feature>
<dbReference type="PRINTS" id="PR00463">
    <property type="entry name" value="EP450I"/>
</dbReference>